<comment type="caution">
    <text evidence="2">The sequence shown here is derived from an EMBL/GenBank/DDBJ whole genome shotgun (WGS) entry which is preliminary data.</text>
</comment>
<name>A0AAD9MFT7_9PEZI</name>
<gene>
    <name evidence="2" type="ORF">P8C59_006721</name>
</gene>
<protein>
    <submittedName>
        <fullName evidence="2">Uncharacterized protein</fullName>
    </submittedName>
</protein>
<evidence type="ECO:0000256" key="1">
    <source>
        <dbReference type="SAM" id="MobiDB-lite"/>
    </source>
</evidence>
<accession>A0AAD9MFT7</accession>
<evidence type="ECO:0000313" key="2">
    <source>
        <dbReference type="EMBL" id="KAK2072363.1"/>
    </source>
</evidence>
<sequence length="396" mass="44784">MFNTRPLSSFKDIFPSIHQPLPLNKKEAEHLLATLTASFRKNLDREHGWPPPETNNHPVPLVDPKNEVRRPTDHHLRAVLSNPLFARARPPARDGGLGDKPRAAIFDEAVARGLMTIPRAHGFLLANKQDARQGPHASVASGMAASGAGRRVVQWLQSSGLERDLAFVTPHERFTHILVSFMLAEGLEDWVWSWLDRLLAAQKMLAVDEVDEGLQSKQAPTRLLLAIINAKAEDVKLHAAFAAALKGQESLDARSMPSIFLWPAWNRVEWKATVQAWRHELPSEELFDGFRALRHRFGTRKTSLQSAHLNLHHPSNPDARRALEMLRREKWPQQLEAPQSSQTDRKTRTFLTKIMSMGLDTVQVLSRQGKLDEAQDMFSLLQSNFGEHFQTLRFAV</sequence>
<dbReference type="EMBL" id="JAQQPM010000006">
    <property type="protein sequence ID" value="KAK2072363.1"/>
    <property type="molecule type" value="Genomic_DNA"/>
</dbReference>
<proteinExistence type="predicted"/>
<feature type="region of interest" description="Disordered" evidence="1">
    <location>
        <begin position="43"/>
        <end position="62"/>
    </location>
</feature>
<dbReference type="AlphaFoldDB" id="A0AAD9MFT7"/>
<dbReference type="Proteomes" id="UP001217918">
    <property type="component" value="Unassembled WGS sequence"/>
</dbReference>
<organism evidence="2 3">
    <name type="scientific">Phyllachora maydis</name>
    <dbReference type="NCBI Taxonomy" id="1825666"/>
    <lineage>
        <taxon>Eukaryota</taxon>
        <taxon>Fungi</taxon>
        <taxon>Dikarya</taxon>
        <taxon>Ascomycota</taxon>
        <taxon>Pezizomycotina</taxon>
        <taxon>Sordariomycetes</taxon>
        <taxon>Sordariomycetidae</taxon>
        <taxon>Phyllachorales</taxon>
        <taxon>Phyllachoraceae</taxon>
        <taxon>Phyllachora</taxon>
    </lineage>
</organism>
<evidence type="ECO:0000313" key="3">
    <source>
        <dbReference type="Proteomes" id="UP001217918"/>
    </source>
</evidence>
<reference evidence="2" key="1">
    <citation type="journal article" date="2023" name="Mol. Plant Microbe Interact.">
        <title>Elucidating the Obligate Nature and Biological Capacity of an Invasive Fungal Corn Pathogen.</title>
        <authorList>
            <person name="MacCready J.S."/>
            <person name="Roggenkamp E.M."/>
            <person name="Gdanetz K."/>
            <person name="Chilvers M.I."/>
        </authorList>
    </citation>
    <scope>NUCLEOTIDE SEQUENCE</scope>
    <source>
        <strain evidence="2">PM02</strain>
    </source>
</reference>
<keyword evidence="3" id="KW-1185">Reference proteome</keyword>